<name>A0A4R1NTQ0_9RHOB</name>
<accession>A0A4R1NTQ0</accession>
<comment type="caution">
    <text evidence="2">The sequence shown here is derived from an EMBL/GenBank/DDBJ whole genome shotgun (WGS) entry which is preliminary data.</text>
</comment>
<sequence>MFVVCVTFGVKQGAMDQFMPLMLAQAKNSLTREPECFRFDVCSGGSSDNEVFLYEIYASKAAFQAHLASEHFIEFDAAVSDLIAEKSVSTYGEISVGT</sequence>
<dbReference type="InterPro" id="IPR011008">
    <property type="entry name" value="Dimeric_a/b-barrel"/>
</dbReference>
<proteinExistence type="predicted"/>
<keyword evidence="3" id="KW-1185">Reference proteome</keyword>
<evidence type="ECO:0000313" key="2">
    <source>
        <dbReference type="EMBL" id="TCL08382.1"/>
    </source>
</evidence>
<dbReference type="RefSeq" id="WP_132858512.1">
    <property type="nucleotide sequence ID" value="NZ_SMGR01000001.1"/>
</dbReference>
<dbReference type="AlphaFoldDB" id="A0A4R1NTQ0"/>
<evidence type="ECO:0000313" key="3">
    <source>
        <dbReference type="Proteomes" id="UP000295673"/>
    </source>
</evidence>
<gene>
    <name evidence="2" type="ORF">BXY66_0419</name>
</gene>
<evidence type="ECO:0000259" key="1">
    <source>
        <dbReference type="PROSITE" id="PS51725"/>
    </source>
</evidence>
<dbReference type="GO" id="GO:0005829">
    <property type="term" value="C:cytosol"/>
    <property type="evidence" value="ECO:0007669"/>
    <property type="project" value="TreeGrafter"/>
</dbReference>
<keyword evidence="2" id="KW-0503">Monooxygenase</keyword>
<organism evidence="2 3">
    <name type="scientific">Shimia isoporae</name>
    <dbReference type="NCBI Taxonomy" id="647720"/>
    <lineage>
        <taxon>Bacteria</taxon>
        <taxon>Pseudomonadati</taxon>
        <taxon>Pseudomonadota</taxon>
        <taxon>Alphaproteobacteria</taxon>
        <taxon>Rhodobacterales</taxon>
        <taxon>Roseobacteraceae</taxon>
    </lineage>
</organism>
<dbReference type="Proteomes" id="UP000295673">
    <property type="component" value="Unassembled WGS sequence"/>
</dbReference>
<dbReference type="InterPro" id="IPR007138">
    <property type="entry name" value="ABM_dom"/>
</dbReference>
<dbReference type="PANTHER" id="PTHR33336">
    <property type="entry name" value="QUINOL MONOOXYGENASE YGIN-RELATED"/>
    <property type="match status" value="1"/>
</dbReference>
<dbReference type="OrthoDB" id="9812754at2"/>
<dbReference type="EMBL" id="SMGR01000001">
    <property type="protein sequence ID" value="TCL08382.1"/>
    <property type="molecule type" value="Genomic_DNA"/>
</dbReference>
<reference evidence="2 3" key="1">
    <citation type="submission" date="2019-03" db="EMBL/GenBank/DDBJ databases">
        <title>Genomic Encyclopedia of Archaeal and Bacterial Type Strains, Phase II (KMG-II): from individual species to whole genera.</title>
        <authorList>
            <person name="Goeker M."/>
        </authorList>
    </citation>
    <scope>NUCLEOTIDE SEQUENCE [LARGE SCALE GENOMIC DNA]</scope>
    <source>
        <strain evidence="2 3">DSM 26433</strain>
    </source>
</reference>
<dbReference type="Pfam" id="PF03992">
    <property type="entry name" value="ABM"/>
    <property type="match status" value="1"/>
</dbReference>
<dbReference type="SUPFAM" id="SSF54909">
    <property type="entry name" value="Dimeric alpha+beta barrel"/>
    <property type="match status" value="1"/>
</dbReference>
<dbReference type="PANTHER" id="PTHR33336:SF1">
    <property type="entry name" value="(4S)-4-HYDROXY-5-PHOSPHONOOXYPENTANE-2,3-DIONE ISOMERASE"/>
    <property type="match status" value="1"/>
</dbReference>
<keyword evidence="2" id="KW-0560">Oxidoreductase</keyword>
<dbReference type="InterPro" id="IPR050744">
    <property type="entry name" value="AI-2_Isomerase_LsrG"/>
</dbReference>
<dbReference type="Gene3D" id="3.30.70.100">
    <property type="match status" value="1"/>
</dbReference>
<feature type="domain" description="ABM" evidence="1">
    <location>
        <begin position="2"/>
        <end position="91"/>
    </location>
</feature>
<dbReference type="PROSITE" id="PS51725">
    <property type="entry name" value="ABM"/>
    <property type="match status" value="1"/>
</dbReference>
<protein>
    <submittedName>
        <fullName evidence="2">Quinol monooxygenase YgiN</fullName>
    </submittedName>
</protein>
<dbReference type="GO" id="GO:0004497">
    <property type="term" value="F:monooxygenase activity"/>
    <property type="evidence" value="ECO:0007669"/>
    <property type="project" value="UniProtKB-KW"/>
</dbReference>